<keyword evidence="1" id="KW-1133">Transmembrane helix</keyword>
<reference evidence="2 3" key="2">
    <citation type="journal article" date="2023" name="Mol. Biol. Evol.">
        <title>Genomics of Secondarily Temperate Adaptation in the Only Non-Antarctic Icefish.</title>
        <authorList>
            <person name="Rivera-Colon A.G."/>
            <person name="Rayamajhi N."/>
            <person name="Minhas B.F."/>
            <person name="Madrigal G."/>
            <person name="Bilyk K.T."/>
            <person name="Yoon V."/>
            <person name="Hune M."/>
            <person name="Gregory S."/>
            <person name="Cheng C.H.C."/>
            <person name="Catchen J.M."/>
        </authorList>
    </citation>
    <scope>NUCLEOTIDE SEQUENCE [LARGE SCALE GENOMIC DNA]</scope>
    <source>
        <strain evidence="2">JMC-PN-2008</strain>
    </source>
</reference>
<evidence type="ECO:0000256" key="1">
    <source>
        <dbReference type="SAM" id="Phobius"/>
    </source>
</evidence>
<accession>A0AAN8A0F8</accession>
<keyword evidence="1" id="KW-0812">Transmembrane</keyword>
<dbReference type="Proteomes" id="UP001346869">
    <property type="component" value="Unassembled WGS sequence"/>
</dbReference>
<keyword evidence="3" id="KW-1185">Reference proteome</keyword>
<name>A0AAN8A0F8_ELEMC</name>
<comment type="caution">
    <text evidence="2">The sequence shown here is derived from an EMBL/GenBank/DDBJ whole genome shotgun (WGS) entry which is preliminary data.</text>
</comment>
<dbReference type="AlphaFoldDB" id="A0AAN8A0F8"/>
<organism evidence="2 3">
    <name type="scientific">Eleginops maclovinus</name>
    <name type="common">Patagonian blennie</name>
    <name type="synonym">Eleginus maclovinus</name>
    <dbReference type="NCBI Taxonomy" id="56733"/>
    <lineage>
        <taxon>Eukaryota</taxon>
        <taxon>Metazoa</taxon>
        <taxon>Chordata</taxon>
        <taxon>Craniata</taxon>
        <taxon>Vertebrata</taxon>
        <taxon>Euteleostomi</taxon>
        <taxon>Actinopterygii</taxon>
        <taxon>Neopterygii</taxon>
        <taxon>Teleostei</taxon>
        <taxon>Neoteleostei</taxon>
        <taxon>Acanthomorphata</taxon>
        <taxon>Eupercaria</taxon>
        <taxon>Perciformes</taxon>
        <taxon>Notothenioidei</taxon>
        <taxon>Eleginopidae</taxon>
        <taxon>Eleginops</taxon>
    </lineage>
</organism>
<dbReference type="EMBL" id="JAUZQC010000022">
    <property type="protein sequence ID" value="KAK5850766.1"/>
    <property type="molecule type" value="Genomic_DNA"/>
</dbReference>
<evidence type="ECO:0000313" key="3">
    <source>
        <dbReference type="Proteomes" id="UP001346869"/>
    </source>
</evidence>
<evidence type="ECO:0000313" key="2">
    <source>
        <dbReference type="EMBL" id="KAK5850766.1"/>
    </source>
</evidence>
<keyword evidence="1" id="KW-0472">Membrane</keyword>
<sequence length="140" mass="15620">MTEFIHELLLHVVVFVAVVMFCVRVLMVFRMGVLMMDRLCSFLGFWFGRLRSPPAPDPDAAQPHVSCENIRISAVVFVTLSVMLAPAVRDNTTSYVRCVIPMSMRGSTVPEHRTSLSQMLNMADPNPTVTLIHSFISPAP</sequence>
<proteinExistence type="predicted"/>
<protein>
    <submittedName>
        <fullName evidence="2">Uncharacterized protein</fullName>
    </submittedName>
</protein>
<feature type="transmembrane region" description="Helical" evidence="1">
    <location>
        <begin position="12"/>
        <end position="29"/>
    </location>
</feature>
<reference evidence="2 3" key="1">
    <citation type="journal article" date="2023" name="Genes (Basel)">
        <title>Chromosome-Level Genome Assembly and Circadian Gene Repertoire of the Patagonia Blennie Eleginops maclovinus-The Closest Ancestral Proxy of Antarctic Cryonotothenioids.</title>
        <authorList>
            <person name="Cheng C.C."/>
            <person name="Rivera-Colon A.G."/>
            <person name="Minhas B.F."/>
            <person name="Wilson L."/>
            <person name="Rayamajhi N."/>
            <person name="Vargas-Chacoff L."/>
            <person name="Catchen J.M."/>
        </authorList>
    </citation>
    <scope>NUCLEOTIDE SEQUENCE [LARGE SCALE GENOMIC DNA]</scope>
    <source>
        <strain evidence="2">JMC-PN-2008</strain>
    </source>
</reference>
<gene>
    <name evidence="2" type="ORF">PBY51_001613</name>
</gene>